<name>A0A1D9PSD7_SCLS1</name>
<dbReference type="KEGG" id="ssl:SS1G_02076"/>
<reference evidence="2" key="1">
    <citation type="journal article" date="2017" name="Genome Biol. Evol.">
        <title>The complete genome sequence of the phytopathogenic fungus Sclerotinia sclerotiorum reveals insights into the genome architecture of broad host range pathogens.</title>
        <authorList>
            <person name="Derbyshire M."/>
            <person name="Denton-Giles M."/>
            <person name="Hegedus D."/>
            <person name="Seifbarghy S."/>
            <person name="Rollins J."/>
            <person name="van Kan J."/>
            <person name="Seidl M.F."/>
            <person name="Faino L."/>
            <person name="Mbengue M."/>
            <person name="Navaud O."/>
            <person name="Raffaele S."/>
            <person name="Hammond-Kosack K."/>
            <person name="Heard S."/>
            <person name="Oliver R."/>
        </authorList>
    </citation>
    <scope>NUCLEOTIDE SEQUENCE [LARGE SCALE GENOMIC DNA]</scope>
    <source>
        <strain evidence="2">ATCC 18683 / 1980 / Ss-1</strain>
    </source>
</reference>
<dbReference type="EMBL" id="CP017814">
    <property type="protein sequence ID" value="APA05607.1"/>
    <property type="molecule type" value="Genomic_DNA"/>
</dbReference>
<dbReference type="VEuPathDB" id="FungiDB:sscle_01g003770"/>
<gene>
    <name evidence="1" type="ORF">sscle_01g003770</name>
</gene>
<dbReference type="RefSeq" id="XP_001597880.1">
    <property type="nucleotide sequence ID" value="XM_001597830.1"/>
</dbReference>
<dbReference type="OrthoDB" id="10557514at2759"/>
<organism evidence="1 2">
    <name type="scientific">Sclerotinia sclerotiorum (strain ATCC 18683 / 1980 / Ss-1)</name>
    <name type="common">White mold</name>
    <name type="synonym">Whetzelinia sclerotiorum</name>
    <dbReference type="NCBI Taxonomy" id="665079"/>
    <lineage>
        <taxon>Eukaryota</taxon>
        <taxon>Fungi</taxon>
        <taxon>Dikarya</taxon>
        <taxon>Ascomycota</taxon>
        <taxon>Pezizomycotina</taxon>
        <taxon>Leotiomycetes</taxon>
        <taxon>Helotiales</taxon>
        <taxon>Sclerotiniaceae</taxon>
        <taxon>Sclerotinia</taxon>
    </lineage>
</organism>
<evidence type="ECO:0000313" key="2">
    <source>
        <dbReference type="Proteomes" id="UP000177798"/>
    </source>
</evidence>
<dbReference type="AlphaFoldDB" id="A0A1D9PSD7"/>
<proteinExistence type="predicted"/>
<dbReference type="Proteomes" id="UP000177798">
    <property type="component" value="Chromosome 1"/>
</dbReference>
<sequence>MTEPLRHSYSKDVNSLRIAMESFTQLAKDDPQRPQVLTDLRARTGALSINLQSEIDKCNNLLSDLPTYVDRTPHGGWMDALRGTLTEECRKEKQVCTSLEYDLSFDLGSTWVWSNEVLGVEQA</sequence>
<protein>
    <recommendedName>
        <fullName evidence="3">Fungal N-terminal domain-containing protein</fullName>
    </recommendedName>
</protein>
<evidence type="ECO:0000313" key="1">
    <source>
        <dbReference type="EMBL" id="APA05607.1"/>
    </source>
</evidence>
<accession>A0A1D9PSD7</accession>
<evidence type="ECO:0008006" key="3">
    <source>
        <dbReference type="Google" id="ProtNLM"/>
    </source>
</evidence>